<sequence length="91" mass="10591">MLEKYFEISESTEDNEDSEGNLPLAELQRRWRSNELYSAVSETVDLLNTLAPEVTFELSDVLKWDSLDLPTYESDNKKESESVVETWRSKI</sequence>
<dbReference type="AlphaFoldDB" id="A0AAW1LRW0"/>
<feature type="compositionally biased region" description="Acidic residues" evidence="1">
    <location>
        <begin position="10"/>
        <end position="19"/>
    </location>
</feature>
<protein>
    <submittedName>
        <fullName evidence="2">Uncharacterized protein</fullName>
    </submittedName>
</protein>
<evidence type="ECO:0000256" key="1">
    <source>
        <dbReference type="SAM" id="MobiDB-lite"/>
    </source>
</evidence>
<feature type="region of interest" description="Disordered" evidence="1">
    <location>
        <begin position="1"/>
        <end position="21"/>
    </location>
</feature>
<reference evidence="2 3" key="1">
    <citation type="journal article" date="2024" name="BMC Genomics">
        <title>De novo assembly and annotation of Popillia japonica's genome with initial clues to its potential as an invasive pest.</title>
        <authorList>
            <person name="Cucini C."/>
            <person name="Boschi S."/>
            <person name="Funari R."/>
            <person name="Cardaioli E."/>
            <person name="Iannotti N."/>
            <person name="Marturano G."/>
            <person name="Paoli F."/>
            <person name="Bruttini M."/>
            <person name="Carapelli A."/>
            <person name="Frati F."/>
            <person name="Nardi F."/>
        </authorList>
    </citation>
    <scope>NUCLEOTIDE SEQUENCE [LARGE SCALE GENOMIC DNA]</scope>
    <source>
        <strain evidence="2">DMR45628</strain>
    </source>
</reference>
<keyword evidence="3" id="KW-1185">Reference proteome</keyword>
<gene>
    <name evidence="2" type="ORF">QE152_g10315</name>
</gene>
<dbReference type="EMBL" id="JASPKY010000094">
    <property type="protein sequence ID" value="KAK9737913.1"/>
    <property type="molecule type" value="Genomic_DNA"/>
</dbReference>
<proteinExistence type="predicted"/>
<evidence type="ECO:0000313" key="2">
    <source>
        <dbReference type="EMBL" id="KAK9737913.1"/>
    </source>
</evidence>
<dbReference type="Proteomes" id="UP001458880">
    <property type="component" value="Unassembled WGS sequence"/>
</dbReference>
<accession>A0AAW1LRW0</accession>
<name>A0AAW1LRW0_POPJA</name>
<comment type="caution">
    <text evidence="2">The sequence shown here is derived from an EMBL/GenBank/DDBJ whole genome shotgun (WGS) entry which is preliminary data.</text>
</comment>
<evidence type="ECO:0000313" key="3">
    <source>
        <dbReference type="Proteomes" id="UP001458880"/>
    </source>
</evidence>
<organism evidence="2 3">
    <name type="scientific">Popillia japonica</name>
    <name type="common">Japanese beetle</name>
    <dbReference type="NCBI Taxonomy" id="7064"/>
    <lineage>
        <taxon>Eukaryota</taxon>
        <taxon>Metazoa</taxon>
        <taxon>Ecdysozoa</taxon>
        <taxon>Arthropoda</taxon>
        <taxon>Hexapoda</taxon>
        <taxon>Insecta</taxon>
        <taxon>Pterygota</taxon>
        <taxon>Neoptera</taxon>
        <taxon>Endopterygota</taxon>
        <taxon>Coleoptera</taxon>
        <taxon>Polyphaga</taxon>
        <taxon>Scarabaeiformia</taxon>
        <taxon>Scarabaeidae</taxon>
        <taxon>Rutelinae</taxon>
        <taxon>Popillia</taxon>
    </lineage>
</organism>